<dbReference type="SUPFAM" id="SSF49354">
    <property type="entry name" value="PapD-like"/>
    <property type="match status" value="1"/>
</dbReference>
<evidence type="ECO:0000256" key="1">
    <source>
        <dbReference type="ARBA" id="ARBA00004418"/>
    </source>
</evidence>
<dbReference type="InterPro" id="IPR036316">
    <property type="entry name" value="Pili_assmbl_chap_C_dom_sf"/>
</dbReference>
<keyword evidence="3 7" id="KW-0732">Signal</keyword>
<evidence type="ECO:0000256" key="6">
    <source>
        <dbReference type="ARBA" id="ARBA00023319"/>
    </source>
</evidence>
<feature type="signal peptide" evidence="7">
    <location>
        <begin position="1"/>
        <end position="26"/>
    </location>
</feature>
<evidence type="ECO:0000256" key="4">
    <source>
        <dbReference type="ARBA" id="ARBA00022764"/>
    </source>
</evidence>
<reference evidence="10" key="1">
    <citation type="submission" date="2020-01" db="EMBL/GenBank/DDBJ databases">
        <title>Draft Genome Sequences of Shiga Toxin-Producing Escherichia coli from Food and Clinical samples.</title>
        <authorList>
            <person name="Alotaibi K."/>
            <person name="Han J."/>
            <person name="Kim M."/>
            <person name="Khan A."/>
        </authorList>
    </citation>
    <scope>NUCLEOTIDE SEQUENCE</scope>
    <source>
        <strain evidence="10">EC872416</strain>
    </source>
</reference>
<evidence type="ECO:0000256" key="7">
    <source>
        <dbReference type="SAM" id="SignalP"/>
    </source>
</evidence>
<dbReference type="PRINTS" id="PR00969">
    <property type="entry name" value="CHAPERONPILI"/>
</dbReference>
<name>A0A6D0XTM1_ECOLX</name>
<dbReference type="PANTHER" id="PTHR30251:SF9">
    <property type="entry name" value="CHAPERONE PROTEIN CAF1M"/>
    <property type="match status" value="1"/>
</dbReference>
<dbReference type="InterPro" id="IPR016148">
    <property type="entry name" value="Pili_assmbl_chaperone_C"/>
</dbReference>
<evidence type="ECO:0000259" key="9">
    <source>
        <dbReference type="Pfam" id="PF02753"/>
    </source>
</evidence>
<evidence type="ECO:0000313" key="10">
    <source>
        <dbReference type="EMBL" id="NDL81310.1"/>
    </source>
</evidence>
<dbReference type="GO" id="GO:0071555">
    <property type="term" value="P:cell wall organization"/>
    <property type="evidence" value="ECO:0007669"/>
    <property type="project" value="InterPro"/>
</dbReference>
<dbReference type="InterPro" id="IPR013783">
    <property type="entry name" value="Ig-like_fold"/>
</dbReference>
<evidence type="ECO:0000256" key="3">
    <source>
        <dbReference type="ARBA" id="ARBA00022729"/>
    </source>
</evidence>
<dbReference type="SUPFAM" id="SSF49584">
    <property type="entry name" value="Periplasmic chaperone C-domain"/>
    <property type="match status" value="1"/>
</dbReference>
<dbReference type="InterPro" id="IPR050643">
    <property type="entry name" value="Periplasmic_pilus_chap"/>
</dbReference>
<dbReference type="RefSeq" id="WP_062873165.1">
    <property type="nucleotide sequence ID" value="NZ_BGBH01000176.1"/>
</dbReference>
<protein>
    <submittedName>
        <fullName evidence="10">Fimbria/pilus periplasmic chaperone</fullName>
    </submittedName>
</protein>
<dbReference type="EMBL" id="JAAECA010000181">
    <property type="protein sequence ID" value="NDL81310.1"/>
    <property type="molecule type" value="Genomic_DNA"/>
</dbReference>
<dbReference type="PANTHER" id="PTHR30251">
    <property type="entry name" value="PILUS ASSEMBLY CHAPERONE"/>
    <property type="match status" value="1"/>
</dbReference>
<comment type="caution">
    <text evidence="10">The sequence shown here is derived from an EMBL/GenBank/DDBJ whole genome shotgun (WGS) entry which is preliminary data.</text>
</comment>
<keyword evidence="6" id="KW-0393">Immunoglobulin domain</keyword>
<evidence type="ECO:0000256" key="5">
    <source>
        <dbReference type="ARBA" id="ARBA00023186"/>
    </source>
</evidence>
<keyword evidence="4" id="KW-0574">Periplasm</keyword>
<dbReference type="AlphaFoldDB" id="A0A6D0XTM1"/>
<dbReference type="Pfam" id="PF00345">
    <property type="entry name" value="PapD_N"/>
    <property type="match status" value="1"/>
</dbReference>
<dbReference type="InterPro" id="IPR016147">
    <property type="entry name" value="Pili_assmbl_chaperone_N"/>
</dbReference>
<dbReference type="Gene3D" id="2.60.40.10">
    <property type="entry name" value="Immunoglobulins"/>
    <property type="match status" value="2"/>
</dbReference>
<accession>A0A6D0XTM1</accession>
<feature type="domain" description="Pili assembly chaperone N-terminal" evidence="8">
    <location>
        <begin position="37"/>
        <end position="168"/>
    </location>
</feature>
<dbReference type="Pfam" id="PF02753">
    <property type="entry name" value="PapD_C"/>
    <property type="match status" value="1"/>
</dbReference>
<keyword evidence="5" id="KW-0143">Chaperone</keyword>
<gene>
    <name evidence="10" type="ORF">GXK51_22160</name>
</gene>
<dbReference type="GO" id="GO:0030288">
    <property type="term" value="C:outer membrane-bounded periplasmic space"/>
    <property type="evidence" value="ECO:0007669"/>
    <property type="project" value="InterPro"/>
</dbReference>
<feature type="chain" id="PRO_5025440651" evidence="7">
    <location>
        <begin position="27"/>
        <end position="254"/>
    </location>
</feature>
<dbReference type="InterPro" id="IPR001829">
    <property type="entry name" value="Pili_assmbl_chaperone_bac"/>
</dbReference>
<dbReference type="InterPro" id="IPR008962">
    <property type="entry name" value="PapD-like_sf"/>
</dbReference>
<feature type="domain" description="Pili assembly chaperone C-terminal" evidence="9">
    <location>
        <begin position="192"/>
        <end position="245"/>
    </location>
</feature>
<evidence type="ECO:0000256" key="2">
    <source>
        <dbReference type="ARBA" id="ARBA00007399"/>
    </source>
</evidence>
<comment type="subcellular location">
    <subcellularLocation>
        <location evidence="1">Periplasm</location>
    </subcellularLocation>
</comment>
<comment type="similarity">
    <text evidence="2">Belongs to the periplasmic pilus chaperone family.</text>
</comment>
<sequence length="254" mass="28916">MFFSKLSPLKINLPFLFTVMSATVSANEIGMNVKEFSVKVDRSRLIAHESSHGSLLTIENSHKYPILVQTRIINEDKKGKSEHFIATPPIFRLNEGQKSKIRIYKKNTVNLPKDKESLFWTCTKGISPTEKDLWAKENAESKKNNKTVLGVNLAIENCIKLFYRPEGIPSVSFESGSEIVWSEKNGKLRAYNPTPNYMNLMKVTINNKTIKFPQHIPPFSEKVYDTYINGSENIEWTLITDLGGEGKRHHGTIK</sequence>
<evidence type="ECO:0000259" key="8">
    <source>
        <dbReference type="Pfam" id="PF00345"/>
    </source>
</evidence>
<proteinExistence type="inferred from homology"/>
<organism evidence="10">
    <name type="scientific">Escherichia coli</name>
    <dbReference type="NCBI Taxonomy" id="562"/>
    <lineage>
        <taxon>Bacteria</taxon>
        <taxon>Pseudomonadati</taxon>
        <taxon>Pseudomonadota</taxon>
        <taxon>Gammaproteobacteria</taxon>
        <taxon>Enterobacterales</taxon>
        <taxon>Enterobacteriaceae</taxon>
        <taxon>Escherichia</taxon>
    </lineage>
</organism>